<dbReference type="STRING" id="299467.A0A443SNI0"/>
<evidence type="ECO:0000256" key="3">
    <source>
        <dbReference type="ARBA" id="ARBA00022475"/>
    </source>
</evidence>
<keyword evidence="6" id="KW-0677">Repeat</keyword>
<keyword evidence="15" id="KW-1185">Reference proteome</keyword>
<reference evidence="14 15" key="1">
    <citation type="journal article" date="2018" name="Gigascience">
        <title>Genomes of trombidid mites reveal novel predicted allergens and laterally-transferred genes associated with secondary metabolism.</title>
        <authorList>
            <person name="Dong X."/>
            <person name="Chaisiri K."/>
            <person name="Xia D."/>
            <person name="Armstrong S.D."/>
            <person name="Fang Y."/>
            <person name="Donnelly M.J."/>
            <person name="Kadowaki T."/>
            <person name="McGarry J.W."/>
            <person name="Darby A.C."/>
            <person name="Makepeace B.L."/>
        </authorList>
    </citation>
    <scope>NUCLEOTIDE SEQUENCE [LARGE SCALE GENOMIC DNA]</scope>
    <source>
        <strain evidence="14">UoL-UT</strain>
    </source>
</reference>
<dbReference type="InterPro" id="IPR003598">
    <property type="entry name" value="Ig_sub2"/>
</dbReference>
<accession>A0A443SNI0</accession>
<comment type="subcellular location">
    <subcellularLocation>
        <location evidence="1">Cell membrane</location>
    </subcellularLocation>
    <subcellularLocation>
        <location evidence="2">Secreted</location>
    </subcellularLocation>
</comment>
<feature type="domain" description="Olfactomedin-like" evidence="13">
    <location>
        <begin position="297"/>
        <end position="557"/>
    </location>
</feature>
<dbReference type="PROSITE" id="PS51132">
    <property type="entry name" value="OLF"/>
    <property type="match status" value="1"/>
</dbReference>
<dbReference type="GO" id="GO:0005615">
    <property type="term" value="C:extracellular space"/>
    <property type="evidence" value="ECO:0007669"/>
    <property type="project" value="TreeGrafter"/>
</dbReference>
<dbReference type="SUPFAM" id="SSF48726">
    <property type="entry name" value="Immunoglobulin"/>
    <property type="match status" value="2"/>
</dbReference>
<name>A0A443SNI0_9ACAR</name>
<dbReference type="Pfam" id="PF02191">
    <property type="entry name" value="OLF"/>
    <property type="match status" value="1"/>
</dbReference>
<evidence type="ECO:0000256" key="11">
    <source>
        <dbReference type="PROSITE-ProRule" id="PRU00446"/>
    </source>
</evidence>
<dbReference type="InterPro" id="IPR013783">
    <property type="entry name" value="Ig-like_fold"/>
</dbReference>
<evidence type="ECO:0000256" key="6">
    <source>
        <dbReference type="ARBA" id="ARBA00022737"/>
    </source>
</evidence>
<evidence type="ECO:0000313" key="15">
    <source>
        <dbReference type="Proteomes" id="UP000288716"/>
    </source>
</evidence>
<keyword evidence="7" id="KW-0472">Membrane</keyword>
<keyword evidence="8" id="KW-1015">Disulfide bond</keyword>
<dbReference type="InterPro" id="IPR003599">
    <property type="entry name" value="Ig_sub"/>
</dbReference>
<proteinExistence type="predicted"/>
<evidence type="ECO:0000256" key="4">
    <source>
        <dbReference type="ARBA" id="ARBA00022525"/>
    </source>
</evidence>
<evidence type="ECO:0000256" key="1">
    <source>
        <dbReference type="ARBA" id="ARBA00004236"/>
    </source>
</evidence>
<dbReference type="PROSITE" id="PS50835">
    <property type="entry name" value="IG_LIKE"/>
    <property type="match status" value="2"/>
</dbReference>
<comment type="caution">
    <text evidence="14">The sequence shown here is derived from an EMBL/GenBank/DDBJ whole genome shotgun (WGS) entry which is preliminary data.</text>
</comment>
<evidence type="ECO:0000256" key="7">
    <source>
        <dbReference type="ARBA" id="ARBA00023136"/>
    </source>
</evidence>
<dbReference type="InterPro" id="IPR007110">
    <property type="entry name" value="Ig-like_dom"/>
</dbReference>
<evidence type="ECO:0000259" key="12">
    <source>
        <dbReference type="PROSITE" id="PS50835"/>
    </source>
</evidence>
<gene>
    <name evidence="14" type="ORF">B4U80_08408</name>
</gene>
<dbReference type="SMART" id="SM00284">
    <property type="entry name" value="OLF"/>
    <property type="match status" value="1"/>
</dbReference>
<evidence type="ECO:0000256" key="2">
    <source>
        <dbReference type="ARBA" id="ARBA00004613"/>
    </source>
</evidence>
<dbReference type="Pfam" id="PF13927">
    <property type="entry name" value="Ig_3"/>
    <property type="match status" value="2"/>
</dbReference>
<dbReference type="GO" id="GO:0007165">
    <property type="term" value="P:signal transduction"/>
    <property type="evidence" value="ECO:0007669"/>
    <property type="project" value="TreeGrafter"/>
</dbReference>
<organism evidence="14 15">
    <name type="scientific">Leptotrombidium deliense</name>
    <dbReference type="NCBI Taxonomy" id="299467"/>
    <lineage>
        <taxon>Eukaryota</taxon>
        <taxon>Metazoa</taxon>
        <taxon>Ecdysozoa</taxon>
        <taxon>Arthropoda</taxon>
        <taxon>Chelicerata</taxon>
        <taxon>Arachnida</taxon>
        <taxon>Acari</taxon>
        <taxon>Acariformes</taxon>
        <taxon>Trombidiformes</taxon>
        <taxon>Prostigmata</taxon>
        <taxon>Anystina</taxon>
        <taxon>Parasitengona</taxon>
        <taxon>Trombiculoidea</taxon>
        <taxon>Trombiculidae</taxon>
        <taxon>Leptotrombidium</taxon>
    </lineage>
</organism>
<dbReference type="GO" id="GO:0005886">
    <property type="term" value="C:plasma membrane"/>
    <property type="evidence" value="ECO:0007669"/>
    <property type="project" value="UniProtKB-SubCell"/>
</dbReference>
<evidence type="ECO:0000256" key="10">
    <source>
        <dbReference type="ARBA" id="ARBA00023319"/>
    </source>
</evidence>
<keyword evidence="4" id="KW-0964">Secreted</keyword>
<evidence type="ECO:0000313" key="14">
    <source>
        <dbReference type="EMBL" id="RWS29042.1"/>
    </source>
</evidence>
<keyword evidence="5" id="KW-0732">Signal</keyword>
<keyword evidence="10" id="KW-0393">Immunoglobulin domain</keyword>
<dbReference type="FunFam" id="2.60.40.10:FF:000328">
    <property type="entry name" value="CLUMA_CG000981, isoform A"/>
    <property type="match status" value="1"/>
</dbReference>
<comment type="caution">
    <text evidence="11">Lacks conserved residue(s) required for the propagation of feature annotation.</text>
</comment>
<dbReference type="InterPro" id="IPR036179">
    <property type="entry name" value="Ig-like_dom_sf"/>
</dbReference>
<dbReference type="AlphaFoldDB" id="A0A443SNI0"/>
<dbReference type="SMART" id="SM00408">
    <property type="entry name" value="IGc2"/>
    <property type="match status" value="2"/>
</dbReference>
<dbReference type="Gene3D" id="2.60.40.10">
    <property type="entry name" value="Immunoglobulins"/>
    <property type="match status" value="2"/>
</dbReference>
<dbReference type="Proteomes" id="UP000288716">
    <property type="component" value="Unassembled WGS sequence"/>
</dbReference>
<dbReference type="EMBL" id="NCKV01001095">
    <property type="protein sequence ID" value="RWS29042.1"/>
    <property type="molecule type" value="Genomic_DNA"/>
</dbReference>
<evidence type="ECO:0000256" key="8">
    <source>
        <dbReference type="ARBA" id="ARBA00023157"/>
    </source>
</evidence>
<dbReference type="PANTHER" id="PTHR23192:SF85">
    <property type="entry name" value="GLIOMEDIN"/>
    <property type="match status" value="1"/>
</dbReference>
<dbReference type="InterPro" id="IPR050605">
    <property type="entry name" value="Olfactomedin-like_domain"/>
</dbReference>
<evidence type="ECO:0000256" key="5">
    <source>
        <dbReference type="ARBA" id="ARBA00022729"/>
    </source>
</evidence>
<dbReference type="VEuPathDB" id="VectorBase:LDEU002999"/>
<protein>
    <submittedName>
        <fullName evidence="14">Uncharacterized protein</fullName>
    </submittedName>
</protein>
<feature type="domain" description="Ig-like" evidence="12">
    <location>
        <begin position="31"/>
        <end position="123"/>
    </location>
</feature>
<feature type="domain" description="Ig-like" evidence="12">
    <location>
        <begin position="126"/>
        <end position="208"/>
    </location>
</feature>
<dbReference type="InterPro" id="IPR003112">
    <property type="entry name" value="Olfac-like_dom"/>
</dbReference>
<evidence type="ECO:0000256" key="9">
    <source>
        <dbReference type="ARBA" id="ARBA00023180"/>
    </source>
</evidence>
<dbReference type="PANTHER" id="PTHR23192">
    <property type="entry name" value="OLFACTOMEDIN-RELATED"/>
    <property type="match status" value="1"/>
</dbReference>
<keyword evidence="3" id="KW-1003">Cell membrane</keyword>
<sequence>MHTLFFHLSGIPGISVWKINGSDATTLLIPPKMNDKEVLTTLRYEEGDNVNLECVAEGIPTPKYSWRRDDKQAISIGIWSHSDIEGSSLNMSRVRREQMGTYVCFANNGVPPQASKKYNIEIAFKPSVTTPKHVVGAHNGSFALIECILESFPTALTYWMFGDERIIENSWKYKVMQEDVNQYTSKMTLNITYVENTDYGMYKCVAKNQLGYVKGIVNLYRIDMNDPNSFQEPTTKVYGEPTLPPPEVTCPPCSFQCPVHHCKGPNSYNTVTLSDWTWTGIGKNQSQWTAFKSRTRKCLSSDTGVLELFQVGKPVYYTESDVIYGCWMQDPNPKSDEDFNKYWMTKSTNNKILYEYANKDDFRQNSAKELKLQYPMSGNAQVVYNSSFYYNYEAMNRIVKYDLKTKEYKYMTVPFAARKPDKTILYETQFNYMDIAADENGLWVIYAANNTNNTIVLKFDAETLQYEKFWNISFDHRLMGEMFIICGVLYGVDNVTDTKTKIRFAFDLYTKTILEDVAVDFTNPFRNNTFISYYPKYQRIYALDAKNVIEYPIRFKESTNEEND</sequence>
<evidence type="ECO:0000259" key="13">
    <source>
        <dbReference type="PROSITE" id="PS51132"/>
    </source>
</evidence>
<dbReference type="SMART" id="SM00409">
    <property type="entry name" value="IG"/>
    <property type="match status" value="2"/>
</dbReference>
<dbReference type="OrthoDB" id="8626508at2759"/>
<keyword evidence="9" id="KW-0325">Glycoprotein</keyword>